<proteinExistence type="predicted"/>
<feature type="coiled-coil region" evidence="1">
    <location>
        <begin position="240"/>
        <end position="354"/>
    </location>
</feature>
<organism evidence="3 4">
    <name type="scientific">Alectoria fallacina</name>
    <dbReference type="NCBI Taxonomy" id="1903189"/>
    <lineage>
        <taxon>Eukaryota</taxon>
        <taxon>Fungi</taxon>
        <taxon>Dikarya</taxon>
        <taxon>Ascomycota</taxon>
        <taxon>Pezizomycotina</taxon>
        <taxon>Lecanoromycetes</taxon>
        <taxon>OSLEUM clade</taxon>
        <taxon>Lecanoromycetidae</taxon>
        <taxon>Lecanorales</taxon>
        <taxon>Lecanorineae</taxon>
        <taxon>Parmeliaceae</taxon>
        <taxon>Alectoria</taxon>
    </lineage>
</organism>
<dbReference type="Proteomes" id="UP000664203">
    <property type="component" value="Unassembled WGS sequence"/>
</dbReference>
<feature type="region of interest" description="Disordered" evidence="2">
    <location>
        <begin position="64"/>
        <end position="84"/>
    </location>
</feature>
<accession>A0A8H3FH87</accession>
<protein>
    <submittedName>
        <fullName evidence="3">Uncharacterized protein</fullName>
    </submittedName>
</protein>
<feature type="region of interest" description="Disordered" evidence="2">
    <location>
        <begin position="116"/>
        <end position="215"/>
    </location>
</feature>
<dbReference type="EMBL" id="CAJPDR010000192">
    <property type="protein sequence ID" value="CAF9924586.1"/>
    <property type="molecule type" value="Genomic_DNA"/>
</dbReference>
<feature type="compositionally biased region" description="Basic and acidic residues" evidence="2">
    <location>
        <begin position="414"/>
        <end position="428"/>
    </location>
</feature>
<evidence type="ECO:0000313" key="3">
    <source>
        <dbReference type="EMBL" id="CAF9924586.1"/>
    </source>
</evidence>
<gene>
    <name evidence="3" type="ORF">ALECFALPRED_002792</name>
</gene>
<evidence type="ECO:0000313" key="4">
    <source>
        <dbReference type="Proteomes" id="UP000664203"/>
    </source>
</evidence>
<keyword evidence="1" id="KW-0175">Coiled coil</keyword>
<name>A0A8H3FH87_9LECA</name>
<dbReference type="AlphaFoldDB" id="A0A8H3FH87"/>
<keyword evidence="4" id="KW-1185">Reference proteome</keyword>
<dbReference type="OrthoDB" id="5430340at2759"/>
<feature type="region of interest" description="Disordered" evidence="2">
    <location>
        <begin position="414"/>
        <end position="445"/>
    </location>
</feature>
<evidence type="ECO:0000256" key="1">
    <source>
        <dbReference type="SAM" id="Coils"/>
    </source>
</evidence>
<reference evidence="3" key="1">
    <citation type="submission" date="2021-03" db="EMBL/GenBank/DDBJ databases">
        <authorList>
            <person name="Tagirdzhanova G."/>
        </authorList>
    </citation>
    <scope>NUCLEOTIDE SEQUENCE</scope>
</reference>
<comment type="caution">
    <text evidence="3">The sequence shown here is derived from an EMBL/GenBank/DDBJ whole genome shotgun (WGS) entry which is preliminary data.</text>
</comment>
<feature type="compositionally biased region" description="Basic and acidic residues" evidence="2">
    <location>
        <begin position="64"/>
        <end position="81"/>
    </location>
</feature>
<sequence length="445" mass="54580">MCRIERFDVVYPNGTREKREQWNHCRRGTRSQPCRYVQVSNLEDRLASASDLRHEIQPHIIPIEPRDSESSRLRPSSRETPRAPIQGLALNLKFWNPFSSKTKEKNEKTKYFFVRRTREPEPRPTVIKHQSPIPPPPEPYFSTSVRGESPVVTPIQHPDYQTTRDLPEREPRRRRRRRRPTPVVIHQMSEEDRDESPSPPEANREHHRRTRSLSPLSRYEFEKEVIRLRELRQREHRERITREEREARERAERVALLERRERQREREEQSEWQERRESRERQRLAAEREARRQQEERDREEARRLQEQEDLERLRAADRARQLREERARRQQEEEDSERRRAAYRDRLRRLRDEQTRRRYAEEQRNARARQANIPRPPRHHVFVHQNEGHLDRGERFIQDAIRVENLRQFERRAGWPGRGYDDGDNGLRRRNTIDGGQRWRRDRR</sequence>
<evidence type="ECO:0000256" key="2">
    <source>
        <dbReference type="SAM" id="MobiDB-lite"/>
    </source>
</evidence>